<dbReference type="Proteomes" id="UP000247536">
    <property type="component" value="Unassembled WGS sequence"/>
</dbReference>
<sequence>MCLLHRSSDAPVAIAVPKRHIAPKIGKSALDGRNGIGGQDVAAAVGSGLLARNERHSTVPNSKIMSIAGCLKPFPMRLRVNCAMHPCGGGRQEGRGYMNYVWRTALLALFMAGQLVDSVSAAEGTCLRGVNLAGAEFGPLPGTFGKDYIYPSVETVDYFASKGFNTVRLPFLWERLQPSLFGDFAPDEVKRLHETVLYMRNKGISVILDPHNYARYQGQLIGSPDVPSGAFVDLWQRLAQEFGQDPGVIFALMNEPHDISAVSWLGIANDAIAGIRTVSTRNLVMVPGTAWTGAHSWSADWYEGSNASVMAGVRDPANYFAYEFHQYFDEDFSGKKDSCLRSEEAVASIGKIANWLRANRAKGFLGEFGVTGDRSCIAAAAAMTEAVDANRDVMIGWAYWAGGDWWPKEEALNIQPVDGMDRPQLAGLSAALARPMPSSKCNIPNRSFGR</sequence>
<dbReference type="InterPro" id="IPR017853">
    <property type="entry name" value="GH"/>
</dbReference>
<feature type="domain" description="Glycoside hydrolase family 5" evidence="4">
    <location>
        <begin position="138"/>
        <end position="401"/>
    </location>
</feature>
<dbReference type="PANTHER" id="PTHR34142">
    <property type="entry name" value="ENDO-BETA-1,4-GLUCANASE A"/>
    <property type="match status" value="1"/>
</dbReference>
<evidence type="ECO:0000256" key="1">
    <source>
        <dbReference type="ARBA" id="ARBA00022801"/>
    </source>
</evidence>
<organism evidence="5 6">
    <name type="scientific">Rhizobium wuzhouense</name>
    <dbReference type="NCBI Taxonomy" id="1986026"/>
    <lineage>
        <taxon>Bacteria</taxon>
        <taxon>Pseudomonadati</taxon>
        <taxon>Pseudomonadota</taxon>
        <taxon>Alphaproteobacteria</taxon>
        <taxon>Hyphomicrobiales</taxon>
        <taxon>Rhizobiaceae</taxon>
        <taxon>Rhizobium/Agrobacterium group</taxon>
        <taxon>Rhizobium</taxon>
    </lineage>
</organism>
<evidence type="ECO:0000256" key="2">
    <source>
        <dbReference type="ARBA" id="ARBA00023295"/>
    </source>
</evidence>
<keyword evidence="1 3" id="KW-0378">Hydrolase</keyword>
<proteinExistence type="inferred from homology"/>
<protein>
    <submittedName>
        <fullName evidence="5">Cellulase</fullName>
    </submittedName>
</protein>
<keyword evidence="6" id="KW-1185">Reference proteome</keyword>
<evidence type="ECO:0000256" key="3">
    <source>
        <dbReference type="RuleBase" id="RU361153"/>
    </source>
</evidence>
<name>A0ABX5NNH2_9HYPH</name>
<gene>
    <name evidence="5" type="ORF">DMY87_16605</name>
</gene>
<evidence type="ECO:0000313" key="6">
    <source>
        <dbReference type="Proteomes" id="UP000247536"/>
    </source>
</evidence>
<dbReference type="Gene3D" id="3.20.20.80">
    <property type="entry name" value="Glycosidases"/>
    <property type="match status" value="1"/>
</dbReference>
<dbReference type="PANTHER" id="PTHR34142:SF1">
    <property type="entry name" value="GLYCOSIDE HYDROLASE FAMILY 5 DOMAIN-CONTAINING PROTEIN"/>
    <property type="match status" value="1"/>
</dbReference>
<comment type="caution">
    <text evidence="5">The sequence shown here is derived from an EMBL/GenBank/DDBJ whole genome shotgun (WGS) entry which is preliminary data.</text>
</comment>
<evidence type="ECO:0000259" key="4">
    <source>
        <dbReference type="Pfam" id="PF00150"/>
    </source>
</evidence>
<dbReference type="InterPro" id="IPR001547">
    <property type="entry name" value="Glyco_hydro_5"/>
</dbReference>
<dbReference type="Pfam" id="PF00150">
    <property type="entry name" value="Cellulase"/>
    <property type="match status" value="1"/>
</dbReference>
<accession>A0ABX5NNH2</accession>
<dbReference type="SUPFAM" id="SSF51445">
    <property type="entry name" value="(Trans)glycosidases"/>
    <property type="match status" value="1"/>
</dbReference>
<reference evidence="5 6" key="1">
    <citation type="submission" date="2018-06" db="EMBL/GenBank/DDBJ databases">
        <title>Rhizobium wuzhouense sp. nov., isolated from roots of Oryza officinalis.</title>
        <authorList>
            <person name="Yuan T."/>
        </authorList>
    </citation>
    <scope>NUCLEOTIDE SEQUENCE [LARGE SCALE GENOMIC DNA]</scope>
    <source>
        <strain evidence="5 6">W44</strain>
    </source>
</reference>
<comment type="similarity">
    <text evidence="3">Belongs to the glycosyl hydrolase 5 (cellulase A) family.</text>
</comment>
<dbReference type="EMBL" id="QJRY01000006">
    <property type="protein sequence ID" value="PYB71818.1"/>
    <property type="molecule type" value="Genomic_DNA"/>
</dbReference>
<keyword evidence="2 3" id="KW-0326">Glycosidase</keyword>
<evidence type="ECO:0000313" key="5">
    <source>
        <dbReference type="EMBL" id="PYB71818.1"/>
    </source>
</evidence>